<protein>
    <recommendedName>
        <fullName evidence="3">Porin family protein</fullName>
    </recommendedName>
</protein>
<evidence type="ECO:0000313" key="2">
    <source>
        <dbReference type="Proteomes" id="UP000093281"/>
    </source>
</evidence>
<evidence type="ECO:0000313" key="1">
    <source>
        <dbReference type="EMBL" id="OCM00502.1"/>
    </source>
</evidence>
<evidence type="ECO:0008006" key="3">
    <source>
        <dbReference type="Google" id="ProtNLM"/>
    </source>
</evidence>
<accession>A0A1C0BAA8</accession>
<dbReference type="RefSeq" id="WP_066185354.1">
    <property type="nucleotide sequence ID" value="NZ_LCUJ01000001.1"/>
</dbReference>
<organism evidence="1 2">
    <name type="scientific">Aliarcobacter thereius</name>
    <dbReference type="NCBI Taxonomy" id="544718"/>
    <lineage>
        <taxon>Bacteria</taxon>
        <taxon>Pseudomonadati</taxon>
        <taxon>Campylobacterota</taxon>
        <taxon>Epsilonproteobacteria</taxon>
        <taxon>Campylobacterales</taxon>
        <taxon>Arcobacteraceae</taxon>
        <taxon>Aliarcobacter</taxon>
    </lineage>
</organism>
<name>A0A1C0BAA8_9BACT</name>
<dbReference type="SUPFAM" id="SSF56925">
    <property type="entry name" value="OMPA-like"/>
    <property type="match status" value="1"/>
</dbReference>
<dbReference type="STRING" id="544718.AAX25_00577"/>
<sequence>MIRKLLALFTIFFSLNLFSMGFKTDTFLGAGLGLNFDKQKIDNKSNTENGTLIMLKGGFIIENYRRVSFIYNPSFSDETNINKLYSSFDYILPLNYSYGTKAFLGVHLGLVNVENKELEGSNPNSLIYGAQFGIINELANNLELETGLVYTKYNIDKDYTKNGTGVKYKLDNSTSLYVSINYKF</sequence>
<dbReference type="Gene3D" id="2.40.160.20">
    <property type="match status" value="1"/>
</dbReference>
<gene>
    <name evidence="1" type="ORF">AAX29_00506</name>
</gene>
<dbReference type="EMBL" id="LCUJ01000001">
    <property type="protein sequence ID" value="OCM00502.1"/>
    <property type="molecule type" value="Genomic_DNA"/>
</dbReference>
<dbReference type="InterPro" id="IPR011250">
    <property type="entry name" value="OMP/PagP_B-barrel"/>
</dbReference>
<reference evidence="2" key="1">
    <citation type="submission" date="2015-05" db="EMBL/GenBank/DDBJ databases">
        <authorList>
            <person name="Rovetto F."/>
            <person name="Cocolin L."/>
            <person name="Illeghems K."/>
            <person name="Van Nieuwerburgh F."/>
            <person name="Houf K."/>
        </authorList>
    </citation>
    <scope>NUCLEOTIDE SEQUENCE [LARGE SCALE GENOMIC DNA]</scope>
    <source>
        <strain evidence="2">DU22</strain>
    </source>
</reference>
<dbReference type="OrthoDB" id="5365851at2"/>
<proteinExistence type="predicted"/>
<dbReference type="AlphaFoldDB" id="A0A1C0BAA8"/>
<dbReference type="Proteomes" id="UP000093281">
    <property type="component" value="Unassembled WGS sequence"/>
</dbReference>
<comment type="caution">
    <text evidence="1">The sequence shown here is derived from an EMBL/GenBank/DDBJ whole genome shotgun (WGS) entry which is preliminary data.</text>
</comment>